<proteinExistence type="predicted"/>
<feature type="transmembrane region" description="Helical" evidence="2">
    <location>
        <begin position="48"/>
        <end position="72"/>
    </location>
</feature>
<feature type="transmembrane region" description="Helical" evidence="2">
    <location>
        <begin position="92"/>
        <end position="114"/>
    </location>
</feature>
<dbReference type="AlphaFoldDB" id="A0A7S0SB02"/>
<dbReference type="EMBL" id="HBFC01006166">
    <property type="protein sequence ID" value="CAD8700774.1"/>
    <property type="molecule type" value="Transcribed_RNA"/>
</dbReference>
<organism evidence="3">
    <name type="scientific">Mantoniella antarctica</name>
    <dbReference type="NCBI Taxonomy" id="81844"/>
    <lineage>
        <taxon>Eukaryota</taxon>
        <taxon>Viridiplantae</taxon>
        <taxon>Chlorophyta</taxon>
        <taxon>Mamiellophyceae</taxon>
        <taxon>Mamiellales</taxon>
        <taxon>Mamiellaceae</taxon>
        <taxon>Mantoniella</taxon>
    </lineage>
</organism>
<evidence type="ECO:0000256" key="1">
    <source>
        <dbReference type="SAM" id="MobiDB-lite"/>
    </source>
</evidence>
<name>A0A7S0SB02_9CHLO</name>
<gene>
    <name evidence="3" type="ORF">MANT1106_LOCUS3456</name>
</gene>
<accession>A0A7S0SB02</accession>
<sequence>MSAACTSSTPALARQLSGPRGHRPTTARAADGGKRGKETRGSAAKSPVVLPAAAVVSRFGVALSAAAVSLAASAPPAYAMDGVLSVFNGNPALLGATCVAVCWGIPQTLGMAVLEKKEAAGRAQCAEWNVDVSDVEAGNWGRIRQRLKEEAQRRGEEMPKI</sequence>
<feature type="compositionally biased region" description="Polar residues" evidence="1">
    <location>
        <begin position="1"/>
        <end position="10"/>
    </location>
</feature>
<keyword evidence="2" id="KW-0472">Membrane</keyword>
<feature type="region of interest" description="Disordered" evidence="1">
    <location>
        <begin position="1"/>
        <end position="43"/>
    </location>
</feature>
<evidence type="ECO:0000313" key="3">
    <source>
        <dbReference type="EMBL" id="CAD8700774.1"/>
    </source>
</evidence>
<reference evidence="3" key="1">
    <citation type="submission" date="2021-01" db="EMBL/GenBank/DDBJ databases">
        <authorList>
            <person name="Corre E."/>
            <person name="Pelletier E."/>
            <person name="Niang G."/>
            <person name="Scheremetjew M."/>
            <person name="Finn R."/>
            <person name="Kale V."/>
            <person name="Holt S."/>
            <person name="Cochrane G."/>
            <person name="Meng A."/>
            <person name="Brown T."/>
            <person name="Cohen L."/>
        </authorList>
    </citation>
    <scope>NUCLEOTIDE SEQUENCE</scope>
    <source>
        <strain evidence="3">SL-175</strain>
    </source>
</reference>
<keyword evidence="2" id="KW-1133">Transmembrane helix</keyword>
<protein>
    <submittedName>
        <fullName evidence="3">Uncharacterized protein</fullName>
    </submittedName>
</protein>
<keyword evidence="2" id="KW-0812">Transmembrane</keyword>
<evidence type="ECO:0000256" key="2">
    <source>
        <dbReference type="SAM" id="Phobius"/>
    </source>
</evidence>
<feature type="compositionally biased region" description="Basic and acidic residues" evidence="1">
    <location>
        <begin position="31"/>
        <end position="40"/>
    </location>
</feature>